<dbReference type="RefSeq" id="WP_127707631.1">
    <property type="nucleotide sequence ID" value="NZ_SACK01000010.1"/>
</dbReference>
<evidence type="ECO:0000259" key="2">
    <source>
        <dbReference type="Pfam" id="PF10988"/>
    </source>
</evidence>
<accession>A0A437MKA5</accession>
<proteinExistence type="predicted"/>
<dbReference type="InterPro" id="IPR021255">
    <property type="entry name" value="DUF2807"/>
</dbReference>
<protein>
    <recommendedName>
        <fullName evidence="2">Putative auto-transporter adhesin head GIN domain-containing protein</fullName>
    </recommendedName>
</protein>
<dbReference type="Gene3D" id="2.160.20.120">
    <property type="match status" value="1"/>
</dbReference>
<dbReference type="EMBL" id="SACK01000010">
    <property type="protein sequence ID" value="RVT98025.1"/>
    <property type="molecule type" value="Genomic_DNA"/>
</dbReference>
<evidence type="ECO:0000313" key="3">
    <source>
        <dbReference type="EMBL" id="RVT98025.1"/>
    </source>
</evidence>
<feature type="signal peptide" evidence="1">
    <location>
        <begin position="1"/>
        <end position="24"/>
    </location>
</feature>
<dbReference type="AlphaFoldDB" id="A0A437MKA5"/>
<organism evidence="3 4">
    <name type="scientific">Mucilaginibacter limnophilus</name>
    <dbReference type="NCBI Taxonomy" id="1932778"/>
    <lineage>
        <taxon>Bacteria</taxon>
        <taxon>Pseudomonadati</taxon>
        <taxon>Bacteroidota</taxon>
        <taxon>Sphingobacteriia</taxon>
        <taxon>Sphingobacteriales</taxon>
        <taxon>Sphingobacteriaceae</taxon>
        <taxon>Mucilaginibacter</taxon>
    </lineage>
</organism>
<evidence type="ECO:0000256" key="1">
    <source>
        <dbReference type="SAM" id="SignalP"/>
    </source>
</evidence>
<name>A0A437MKA5_9SPHI</name>
<keyword evidence="4" id="KW-1185">Reference proteome</keyword>
<evidence type="ECO:0000313" key="4">
    <source>
        <dbReference type="Proteomes" id="UP000282759"/>
    </source>
</evidence>
<feature type="chain" id="PRO_5019311406" description="Putative auto-transporter adhesin head GIN domain-containing protein" evidence="1">
    <location>
        <begin position="25"/>
        <end position="201"/>
    </location>
</feature>
<dbReference type="Pfam" id="PF10988">
    <property type="entry name" value="DUF2807"/>
    <property type="match status" value="1"/>
</dbReference>
<comment type="caution">
    <text evidence="3">The sequence shown here is derived from an EMBL/GenBank/DDBJ whole genome shotgun (WGS) entry which is preliminary data.</text>
</comment>
<dbReference type="OrthoDB" id="796727at2"/>
<dbReference type="Proteomes" id="UP000282759">
    <property type="component" value="Unassembled WGS sequence"/>
</dbReference>
<keyword evidence="1" id="KW-0732">Signal</keyword>
<sequence length="201" mass="21686">MKTTIITLATMLTLGLGTVNTVKADDNNDSAATVLTDVSNITKIEVRGNVELYVSDGSADQVKVYNRYYAENAMVQNKNGVLRIASYTNKKLVVWVTAKDVRAIAAYDNSTVKSFGKLSAIQLDVELHNTAAAKLDINSYSANITVADNAKADLTGNVNEYALNYGRSTSVNYGNLVAFNTARVVRSNDGYKVSSNELAVL</sequence>
<gene>
    <name evidence="3" type="ORF">EOD41_18230</name>
</gene>
<reference evidence="3 4" key="1">
    <citation type="submission" date="2019-01" db="EMBL/GenBank/DDBJ databases">
        <authorList>
            <person name="Chen W.-M."/>
        </authorList>
    </citation>
    <scope>NUCLEOTIDE SEQUENCE [LARGE SCALE GENOMIC DNA]</scope>
    <source>
        <strain evidence="3 4">YBJ-36</strain>
    </source>
</reference>
<feature type="domain" description="Putative auto-transporter adhesin head GIN" evidence="2">
    <location>
        <begin position="42"/>
        <end position="188"/>
    </location>
</feature>